<dbReference type="GO" id="GO:0008270">
    <property type="term" value="F:zinc ion binding"/>
    <property type="evidence" value="ECO:0007669"/>
    <property type="project" value="InterPro"/>
</dbReference>
<dbReference type="InterPro" id="IPR001138">
    <property type="entry name" value="Zn2Cys6_DnaBD"/>
</dbReference>
<evidence type="ECO:0000256" key="4">
    <source>
        <dbReference type="ARBA" id="ARBA00023125"/>
    </source>
</evidence>
<dbReference type="GO" id="GO:0000981">
    <property type="term" value="F:DNA-binding transcription factor activity, RNA polymerase II-specific"/>
    <property type="evidence" value="ECO:0007669"/>
    <property type="project" value="InterPro"/>
</dbReference>
<dbReference type="SMART" id="SM00906">
    <property type="entry name" value="Fungal_trans"/>
    <property type="match status" value="1"/>
</dbReference>
<dbReference type="CDD" id="cd12148">
    <property type="entry name" value="fungal_TF_MHR"/>
    <property type="match status" value="1"/>
</dbReference>
<dbReference type="PANTHER" id="PTHR31845:SF17">
    <property type="entry name" value="ZN(II)2CYS6 TRANSCRIPTION FACTOR (EUROFUNG)"/>
    <property type="match status" value="1"/>
</dbReference>
<sequence length="779" mass="87155">MTVTAPHGYGSASERWSLAKTPETIPLSVVSMLEGPSPNPTEVLAPLWKFSPHKEPVNAPIIRKRHTVRRSSILGFALALRPLPGCVNTMQNHSPDPDPDASMQSAAARGVHETAMSPRPGPIRTNGVGRKPRACVACKQLKMRCEVPEGSTKCSRCRKRGLQCELGRSMATCSIAPADHGQKIDTMCKAIGQLQQTVDRLLQQNNLSSDDARREASPIGNSPASAASNQVHTQRSLDFTRMAMTRDNSPEPPHQSEPTHTSVVVTEPMGSLYELTRLRNLRSNQSKLARRTGELEAGNDFISRGLLDNAEAEELFDYFLKTLNQYLWIGLEELHPTLDSVRKSSSLLTATIMTVTALHRPTSVATFDNCYTEFLASVSSSMFDRYHSVDDVRGLCIAAFWLSDVSWKLCGHAIRIATELSIHQSFFRALDGDREHFLRARLWYMLYVCDHHFSIAYGRPPTISESVQIREHERFLQIPLAGPLDMRILSQVSLFQILTRVHERFAEQRLPHQPGHGLLSESSFPDLRHFNLEIDQWRIHWQVRQVHNAYIGAFPPMGNVLYSYFAKLQINAFAVRGINTNQGSLSTERKEFANIAVSAATSILTYILDEPDLRRCLVGTPLYVHTMIAFASVFLMKMGPRGRAMGVQLDMEFVWSLIARMVHLLQSSVTSDRHLLYYIAAGLDKMLTRLKETTTATASNDLHMSHDDQSSTNQASQLNEGPSYRADWQLYLPPIHDNALLDQNLINANHICEAFGSESAGGVYNLLANQFSHLDGMNF</sequence>
<protein>
    <recommendedName>
        <fullName evidence="8">Zn(2)-C6 fungal-type domain-containing protein</fullName>
    </recommendedName>
</protein>
<reference evidence="9 10" key="1">
    <citation type="journal article" date="2018" name="BMC Genomics">
        <title>Genomic evidence for intraspecific hybridization in a clonal and extremely halotolerant yeast.</title>
        <authorList>
            <person name="Gostincar C."/>
            <person name="Stajich J.E."/>
            <person name="Zupancic J."/>
            <person name="Zalar P."/>
            <person name="Gunde-Cimerman N."/>
        </authorList>
    </citation>
    <scope>NUCLEOTIDE SEQUENCE [LARGE SCALE GENOMIC DNA]</scope>
    <source>
        <strain evidence="9 10">EXF-6654</strain>
    </source>
</reference>
<evidence type="ECO:0000256" key="1">
    <source>
        <dbReference type="ARBA" id="ARBA00004123"/>
    </source>
</evidence>
<keyword evidence="3" id="KW-0805">Transcription regulation</keyword>
<dbReference type="GO" id="GO:0000976">
    <property type="term" value="F:transcription cis-regulatory region binding"/>
    <property type="evidence" value="ECO:0007669"/>
    <property type="project" value="TreeGrafter"/>
</dbReference>
<feature type="domain" description="Zn(2)-C6 fungal-type" evidence="8">
    <location>
        <begin position="134"/>
        <end position="166"/>
    </location>
</feature>
<evidence type="ECO:0000313" key="9">
    <source>
        <dbReference type="EMBL" id="RMY03077.1"/>
    </source>
</evidence>
<dbReference type="CDD" id="cd00067">
    <property type="entry name" value="GAL4"/>
    <property type="match status" value="1"/>
</dbReference>
<dbReference type="PROSITE" id="PS00463">
    <property type="entry name" value="ZN2_CY6_FUNGAL_1"/>
    <property type="match status" value="1"/>
</dbReference>
<keyword evidence="5" id="KW-0804">Transcription</keyword>
<feature type="region of interest" description="Disordered" evidence="7">
    <location>
        <begin position="91"/>
        <end position="128"/>
    </location>
</feature>
<gene>
    <name evidence="9" type="ORF">D0868_07643</name>
</gene>
<keyword evidence="4" id="KW-0238">DNA-binding</keyword>
<dbReference type="Pfam" id="PF00172">
    <property type="entry name" value="Zn_clus"/>
    <property type="match status" value="1"/>
</dbReference>
<comment type="caution">
    <text evidence="9">The sequence shown here is derived from an EMBL/GenBank/DDBJ whole genome shotgun (WGS) entry which is preliminary data.</text>
</comment>
<dbReference type="Gene3D" id="4.10.240.10">
    <property type="entry name" value="Zn(2)-C6 fungal-type DNA-binding domain"/>
    <property type="match status" value="1"/>
</dbReference>
<organism evidence="9 10">
    <name type="scientific">Hortaea werneckii</name>
    <name type="common">Black yeast</name>
    <name type="synonym">Cladosporium werneckii</name>
    <dbReference type="NCBI Taxonomy" id="91943"/>
    <lineage>
        <taxon>Eukaryota</taxon>
        <taxon>Fungi</taxon>
        <taxon>Dikarya</taxon>
        <taxon>Ascomycota</taxon>
        <taxon>Pezizomycotina</taxon>
        <taxon>Dothideomycetes</taxon>
        <taxon>Dothideomycetidae</taxon>
        <taxon>Mycosphaerellales</taxon>
        <taxon>Teratosphaeriaceae</taxon>
        <taxon>Hortaea</taxon>
    </lineage>
</organism>
<dbReference type="GO" id="GO:0005634">
    <property type="term" value="C:nucleus"/>
    <property type="evidence" value="ECO:0007669"/>
    <property type="project" value="UniProtKB-SubCell"/>
</dbReference>
<feature type="region of interest" description="Disordered" evidence="7">
    <location>
        <begin position="208"/>
        <end position="233"/>
    </location>
</feature>
<dbReference type="PROSITE" id="PS50048">
    <property type="entry name" value="ZN2_CY6_FUNGAL_2"/>
    <property type="match status" value="1"/>
</dbReference>
<dbReference type="InterPro" id="IPR036864">
    <property type="entry name" value="Zn2-C6_fun-type_DNA-bd_sf"/>
</dbReference>
<keyword evidence="2" id="KW-0479">Metal-binding</keyword>
<dbReference type="PANTHER" id="PTHR31845">
    <property type="entry name" value="FINGER DOMAIN PROTEIN, PUTATIVE-RELATED"/>
    <property type="match status" value="1"/>
</dbReference>
<evidence type="ECO:0000256" key="6">
    <source>
        <dbReference type="ARBA" id="ARBA00023242"/>
    </source>
</evidence>
<dbReference type="SMART" id="SM00066">
    <property type="entry name" value="GAL4"/>
    <property type="match status" value="1"/>
</dbReference>
<dbReference type="GO" id="GO:0006351">
    <property type="term" value="P:DNA-templated transcription"/>
    <property type="evidence" value="ECO:0007669"/>
    <property type="project" value="InterPro"/>
</dbReference>
<evidence type="ECO:0000259" key="8">
    <source>
        <dbReference type="PROSITE" id="PS50048"/>
    </source>
</evidence>
<accession>A0A3M6YJM1</accession>
<dbReference type="Pfam" id="PF04082">
    <property type="entry name" value="Fungal_trans"/>
    <property type="match status" value="1"/>
</dbReference>
<dbReference type="InterPro" id="IPR007219">
    <property type="entry name" value="XnlR_reg_dom"/>
</dbReference>
<evidence type="ECO:0000256" key="2">
    <source>
        <dbReference type="ARBA" id="ARBA00022723"/>
    </source>
</evidence>
<dbReference type="Proteomes" id="UP000282582">
    <property type="component" value="Unassembled WGS sequence"/>
</dbReference>
<evidence type="ECO:0000313" key="10">
    <source>
        <dbReference type="Proteomes" id="UP000282582"/>
    </source>
</evidence>
<feature type="region of interest" description="Disordered" evidence="7">
    <location>
        <begin position="698"/>
        <end position="719"/>
    </location>
</feature>
<dbReference type="AlphaFoldDB" id="A0A3M6YJM1"/>
<evidence type="ECO:0000256" key="7">
    <source>
        <dbReference type="SAM" id="MobiDB-lite"/>
    </source>
</evidence>
<keyword evidence="6" id="KW-0539">Nucleus</keyword>
<feature type="compositionally biased region" description="Polar residues" evidence="7">
    <location>
        <begin position="710"/>
        <end position="719"/>
    </location>
</feature>
<dbReference type="EMBL" id="QWIK01000639">
    <property type="protein sequence ID" value="RMY03077.1"/>
    <property type="molecule type" value="Genomic_DNA"/>
</dbReference>
<proteinExistence type="predicted"/>
<dbReference type="SUPFAM" id="SSF57701">
    <property type="entry name" value="Zn2/Cys6 DNA-binding domain"/>
    <property type="match status" value="1"/>
</dbReference>
<name>A0A3M6YJM1_HORWE</name>
<evidence type="ECO:0000256" key="5">
    <source>
        <dbReference type="ARBA" id="ARBA00023163"/>
    </source>
</evidence>
<dbReference type="InterPro" id="IPR051089">
    <property type="entry name" value="prtT"/>
</dbReference>
<comment type="subcellular location">
    <subcellularLocation>
        <location evidence="1">Nucleus</location>
    </subcellularLocation>
</comment>
<feature type="compositionally biased region" description="Polar residues" evidence="7">
    <location>
        <begin position="219"/>
        <end position="233"/>
    </location>
</feature>
<evidence type="ECO:0000256" key="3">
    <source>
        <dbReference type="ARBA" id="ARBA00023015"/>
    </source>
</evidence>